<evidence type="ECO:0000259" key="1">
    <source>
        <dbReference type="Pfam" id="PF16640"/>
    </source>
</evidence>
<feature type="domain" description="Bacterial Ig-like" evidence="1">
    <location>
        <begin position="1002"/>
        <end position="1088"/>
    </location>
</feature>
<feature type="domain" description="Bacterial Ig-like" evidence="1">
    <location>
        <begin position="707"/>
        <end position="785"/>
    </location>
</feature>
<comment type="caution">
    <text evidence="2">The sequence shown here is derived from an EMBL/GenBank/DDBJ whole genome shotgun (WGS) entry which is preliminary data.</text>
</comment>
<dbReference type="InterPro" id="IPR013783">
    <property type="entry name" value="Ig-like_fold"/>
</dbReference>
<dbReference type="SUPFAM" id="SSF49373">
    <property type="entry name" value="Invasin/intimin cell-adhesion fragments"/>
    <property type="match status" value="1"/>
</dbReference>
<feature type="domain" description="Bacterial Ig-like" evidence="1">
    <location>
        <begin position="610"/>
        <end position="695"/>
    </location>
</feature>
<dbReference type="InterPro" id="IPR032109">
    <property type="entry name" value="Big_3_5"/>
</dbReference>
<dbReference type="GO" id="GO:0005975">
    <property type="term" value="P:carbohydrate metabolic process"/>
    <property type="evidence" value="ECO:0007669"/>
    <property type="project" value="UniProtKB-ARBA"/>
</dbReference>
<name>A0A852RNW8_9ACTN</name>
<feature type="domain" description="Bacterial Ig-like" evidence="1">
    <location>
        <begin position="1100"/>
        <end position="1191"/>
    </location>
</feature>
<protein>
    <recommendedName>
        <fullName evidence="1">Bacterial Ig-like domain-containing protein</fullName>
    </recommendedName>
</protein>
<evidence type="ECO:0000313" key="2">
    <source>
        <dbReference type="EMBL" id="NYD30966.1"/>
    </source>
</evidence>
<accession>A0A852RNW8</accession>
<keyword evidence="3" id="KW-1185">Reference proteome</keyword>
<dbReference type="EMBL" id="JACCBF010000001">
    <property type="protein sequence ID" value="NYD30966.1"/>
    <property type="molecule type" value="Genomic_DNA"/>
</dbReference>
<feature type="domain" description="Bacterial Ig-like" evidence="1">
    <location>
        <begin position="802"/>
        <end position="893"/>
    </location>
</feature>
<reference evidence="2 3" key="1">
    <citation type="submission" date="2020-07" db="EMBL/GenBank/DDBJ databases">
        <title>Sequencing the genomes of 1000 actinobacteria strains.</title>
        <authorList>
            <person name="Klenk H.-P."/>
        </authorList>
    </citation>
    <scope>NUCLEOTIDE SEQUENCE [LARGE SCALE GENOMIC DNA]</scope>
    <source>
        <strain evidence="2 3">DSM 19082</strain>
    </source>
</reference>
<feature type="domain" description="Bacterial Ig-like" evidence="1">
    <location>
        <begin position="510"/>
        <end position="597"/>
    </location>
</feature>
<feature type="domain" description="Bacterial Ig-like" evidence="1">
    <location>
        <begin position="906"/>
        <end position="984"/>
    </location>
</feature>
<gene>
    <name evidence="2" type="ORF">BJ958_002512</name>
</gene>
<dbReference type="Pfam" id="PF16640">
    <property type="entry name" value="Big_3_5"/>
    <property type="match status" value="7"/>
</dbReference>
<organism evidence="2 3">
    <name type="scientific">Nocardioides kongjuensis</name>
    <dbReference type="NCBI Taxonomy" id="349522"/>
    <lineage>
        <taxon>Bacteria</taxon>
        <taxon>Bacillati</taxon>
        <taxon>Actinomycetota</taxon>
        <taxon>Actinomycetes</taxon>
        <taxon>Propionibacteriales</taxon>
        <taxon>Nocardioidaceae</taxon>
        <taxon>Nocardioides</taxon>
    </lineage>
</organism>
<dbReference type="InterPro" id="IPR008964">
    <property type="entry name" value="Invasin/intimin_cell_adhesion"/>
</dbReference>
<dbReference type="RefSeq" id="WP_179727147.1">
    <property type="nucleotide sequence ID" value="NZ_BAABEF010000001.1"/>
</dbReference>
<evidence type="ECO:0000313" key="3">
    <source>
        <dbReference type="Proteomes" id="UP000582231"/>
    </source>
</evidence>
<proteinExistence type="predicted"/>
<sequence>MLPAPIDNTLLPAGRRRAARSFRRRMAWLSVLATIVAGLVTTTGIAPASADQASGDDAVTWNTGWAWTYQTTFQYVGDTANVTINENVTYTVAGVENFQGHSAYKLTITGTITGGSGSASTPQGNANLSNFSGSVSGTKYVRRSDLALLQEKQHQNLAAKASISIISVNITAAIDLEMTPRGGWEAIDFPIEAGQTWQNDVDVDYTGGFTYDAGSLGGSGGSPFDGTFSLDAPANVTNATASVPVGTIATRRVHSQNADASMVSTHWWSPNHRNDAQEYLKLPLDGAVLTIDRKLSNATVPAPSTSLTETLTPSLTCAGADVTVAGKLGTGAAGVPVGVTLDKSPLSPGQGISVSTTTTAGGNYTATLTAPAESDGLQKGGVRGTWGVLVTAGGVTSVSTLVVTPKNCSALTYDGATSAPQGSTATVRATLTDRTGASAAGRTVTFSLAGGATANATTDASGVAETQISVAGPPRTATLTASYAGDAGHEPASTQTSFAVGTIPTTTSVVAQPGVVTIGDPVRFTATVTPSHGGNPGGTVLFNVDGADFGSAIPLSGGQATSAQLSTLGLGYHTVIATYSGTSDHTGSTSSSVTFRVREPLLATSTSSSVSPGSAVHGQPVTLSASVTTGAGTPTGDVVFTVGGTEVGRAGVDTSGNASTVVTDLPVGSNQVVASYTGDDVYAGSTATQRTVNVAKAAVSVALAGPPGSTVSGQAAGYTATVTVEAPGGGTPAGQVQLLVDGSNVGGPVTLDNGVAVFAPVTSLGAGTHTVEARYAGNADYLAGADQLEQDVDAADTTTVVQANPSPSVQDQNVTLTASVAAVSPGTGAPSGTVTFYAGTDALGAVPLVASASGSLATLDVDDLPAGTHQVTARYAGDDDYRASESEAVAHTVIPGTAVVATTTTLTSSANPSTYGTGVRFRASVTAEGDTPAGTVQFSLDGQDLGGPVALEDGVAVSPQVDSAEPGDHTVIASFDAAPGFSGSGDILTQSVGTGTADVSITSSAASSGVGEGVQFTAEVTSQAGLAPTGVVQFSVDGHPVGSAVTLVDGAATSATLADLAPGTHTVAVLYSGDLRYGAGTADLTQVVGVIATTTGLVLDKTFAVHGDPVTLTATVTPAEGRLGSPTGAVRFTENGQVVATATLAPGAGTTAVATATVSGLTAGDHAIKAEYAGTNRFGASMSGARSIAVAKQATAIQATPAVVSLTPLLLPLGQLRATVTSGGNPLAGVPLEFRIGAKLVCTTVTNESGFAVCNAAAQVLQLTLLGGYNVTFAGDANHLSSTAHGAILK</sequence>
<dbReference type="Proteomes" id="UP000582231">
    <property type="component" value="Unassembled WGS sequence"/>
</dbReference>
<dbReference type="Gene3D" id="2.60.40.10">
    <property type="entry name" value="Immunoglobulins"/>
    <property type="match status" value="8"/>
</dbReference>